<dbReference type="Proteomes" id="UP001469553">
    <property type="component" value="Unassembled WGS sequence"/>
</dbReference>
<feature type="region of interest" description="Disordered" evidence="1">
    <location>
        <begin position="21"/>
        <end position="49"/>
    </location>
</feature>
<gene>
    <name evidence="2" type="ORF">AMECASPLE_007083</name>
</gene>
<organism evidence="2 3">
    <name type="scientific">Ameca splendens</name>
    <dbReference type="NCBI Taxonomy" id="208324"/>
    <lineage>
        <taxon>Eukaryota</taxon>
        <taxon>Metazoa</taxon>
        <taxon>Chordata</taxon>
        <taxon>Craniata</taxon>
        <taxon>Vertebrata</taxon>
        <taxon>Euteleostomi</taxon>
        <taxon>Actinopterygii</taxon>
        <taxon>Neopterygii</taxon>
        <taxon>Teleostei</taxon>
        <taxon>Neoteleostei</taxon>
        <taxon>Acanthomorphata</taxon>
        <taxon>Ovalentaria</taxon>
        <taxon>Atherinomorphae</taxon>
        <taxon>Cyprinodontiformes</taxon>
        <taxon>Goodeidae</taxon>
        <taxon>Ameca</taxon>
    </lineage>
</organism>
<protein>
    <submittedName>
        <fullName evidence="2">Uncharacterized protein</fullName>
    </submittedName>
</protein>
<proteinExistence type="predicted"/>
<keyword evidence="3" id="KW-1185">Reference proteome</keyword>
<evidence type="ECO:0000256" key="1">
    <source>
        <dbReference type="SAM" id="MobiDB-lite"/>
    </source>
</evidence>
<name>A0ABV0XCN6_9TELE</name>
<accession>A0ABV0XCN6</accession>
<evidence type="ECO:0000313" key="2">
    <source>
        <dbReference type="EMBL" id="MEQ2279206.1"/>
    </source>
</evidence>
<comment type="caution">
    <text evidence="2">The sequence shown here is derived from an EMBL/GenBank/DDBJ whole genome shotgun (WGS) entry which is preliminary data.</text>
</comment>
<sequence length="99" mass="11736">MSLICLFRSFVLINLDENEERVSRHRESESQSEASRRMSAIFPSDPSVHENDDWLDHRTSVRRCDPILVMRRTFRPSDLEPQLSSMLDELNIFTLKRKD</sequence>
<reference evidence="2 3" key="1">
    <citation type="submission" date="2021-06" db="EMBL/GenBank/DDBJ databases">
        <authorList>
            <person name="Palmer J.M."/>
        </authorList>
    </citation>
    <scope>NUCLEOTIDE SEQUENCE [LARGE SCALE GENOMIC DNA]</scope>
    <source>
        <strain evidence="2 3">AS_MEX2019</strain>
        <tissue evidence="2">Muscle</tissue>
    </source>
</reference>
<evidence type="ECO:0000313" key="3">
    <source>
        <dbReference type="Proteomes" id="UP001469553"/>
    </source>
</evidence>
<dbReference type="EMBL" id="JAHRIP010000355">
    <property type="protein sequence ID" value="MEQ2279206.1"/>
    <property type="molecule type" value="Genomic_DNA"/>
</dbReference>